<protein>
    <recommendedName>
        <fullName evidence="7">Phage resistance protein</fullName>
    </recommendedName>
</protein>
<keyword evidence="6" id="KW-1185">Reference proteome</keyword>
<dbReference type="EMBL" id="BJFL01000033">
    <property type="protein sequence ID" value="GDY33047.1"/>
    <property type="molecule type" value="Genomic_DNA"/>
</dbReference>
<feature type="region of interest" description="Disordered" evidence="2">
    <location>
        <begin position="1162"/>
        <end position="1185"/>
    </location>
</feature>
<dbReference type="AlphaFoldDB" id="A0A4D4JGM6"/>
<gene>
    <name evidence="5" type="ORF">GTS_46800</name>
</gene>
<keyword evidence="1" id="KW-0175">Coiled coil</keyword>
<proteinExistence type="predicted"/>
<feature type="compositionally biased region" description="Pro residues" evidence="2">
    <location>
        <begin position="1163"/>
        <end position="1176"/>
    </location>
</feature>
<evidence type="ECO:0000313" key="5">
    <source>
        <dbReference type="EMBL" id="GDY33047.1"/>
    </source>
</evidence>
<dbReference type="Pfam" id="PF26382">
    <property type="entry name" value="BREX_PglY_6th"/>
    <property type="match status" value="1"/>
</dbReference>
<dbReference type="InterPro" id="IPR058747">
    <property type="entry name" value="PglY_C"/>
</dbReference>
<feature type="coiled-coil region" evidence="1">
    <location>
        <begin position="1128"/>
        <end position="1155"/>
    </location>
</feature>
<evidence type="ECO:0000256" key="2">
    <source>
        <dbReference type="SAM" id="MobiDB-lite"/>
    </source>
</evidence>
<dbReference type="OrthoDB" id="3201900at2"/>
<evidence type="ECO:0008006" key="7">
    <source>
        <dbReference type="Google" id="ProtNLM"/>
    </source>
</evidence>
<dbReference type="Proteomes" id="UP000298860">
    <property type="component" value="Unassembled WGS sequence"/>
</dbReference>
<evidence type="ECO:0000313" key="6">
    <source>
        <dbReference type="Proteomes" id="UP000298860"/>
    </source>
</evidence>
<feature type="domain" description="ATPase PglY C-terminal" evidence="4">
    <location>
        <begin position="992"/>
        <end position="1160"/>
    </location>
</feature>
<dbReference type="InterPro" id="IPR027417">
    <property type="entry name" value="P-loop_NTPase"/>
</dbReference>
<evidence type="ECO:0000259" key="4">
    <source>
        <dbReference type="Pfam" id="PF26382"/>
    </source>
</evidence>
<evidence type="ECO:0000256" key="1">
    <source>
        <dbReference type="SAM" id="Coils"/>
    </source>
</evidence>
<sequence>MTQPGAGTSQPPLLRELIPIPERIHRGDFVLKLTEGVEHRAATLDSYVVTPQLLVAFDEALGVIGSALAESSSKATYLHGSFGSGKSHFMAVLHALLDGDVAARDKPGFGKLISRYGWLGEKRFLLVPYHLTGSESLEAALLGGYVDHVRRHHPDAALPPVYRVQGLLDDARQLRDRMGTEEFLKGLAPSSDPGWGTLSAPMTADELDHAFGAPVGSPESDDLIAKVIEAYFPNYVDSVRGAANAFVPIDQGLAAISQHARSLGYDAVVLFLDELVLWLAGKIGNPEFIARETEKVAKLVESGDARRPAPIISFIARQRDLRELGIGAERTGAELQSFHDHLNYWDGRIGRITLEDRNLRAIAEQRVLKPYPGKEQTIRQAFERTGALPAGVRDVLLGSGDADAFRQTYPFSPTFVDVLVHVSSALQRERTALLLMKQILVNRRDEFRLGQLVPLGDLFDAIADGADQPFTDKLKHEFDQARNLYQRTLRPILLHDRGLNDDQVAGLAEANPAAIKAFHSDDRLVKTLLLAALAPDVPALRDLTARKLAALNHGTITTPIPGQEVGEVVRRLRRWASRVAELQVGEGADPSVRLNLVGVNLGAILERVTHLDNQAGRRRLIRDLLFEELRVKDTGTMFVEHRVAWRGSQRTVEIVYGNVRDRQELRDEMFEPSQSDRWRFVIDFPFDAETHSAADDRTRVLGLRETLGHTQCVAWLPAFFTADTLDKVSRLVRVDYLLDANHLDENAGHLGAEDRQRARDLLRNLQGSLRSELKDALRNAYGLLARPREEVVQDWTDHLVSLDPGVTPRLDVGRPFADALVSVVDQLYAATYPKHPDFDPHRKGEVLKDGDLRTVLDVVRQAADAPENRVEVDKPYRDALRRIAHPLRIGEEHGGPFVLDRHWESELERMAAREGIAEGTIPVRRVRHWLREYGLERRVENLLIATYAELTHRGWMRNTQTIEAPSTPDAVTDELTLHRQVLPSAEDWTLACARAGSLTGVDVRTTVISPRAVARLARVVGDKVDQLRLPAVELVEMLEEYADRLGLDTSASTGRYATAVTGSRLLTDLYQVNDPTELVAALARADLRGIEPVVISRSLESARAVSDALRRADWDVLDHLKDPRAADVRETLRRNANANEQAASLARALDTAKRELIKILFTPEPPLPPPPPPPQGPEGSVTGTLDTVLAALRSFAEEHPGARIEVRYRAVGPEE</sequence>
<accession>A0A4D4JGM6</accession>
<dbReference type="InterPro" id="IPR058748">
    <property type="entry name" value="PglY_5th"/>
</dbReference>
<evidence type="ECO:0000259" key="3">
    <source>
        <dbReference type="Pfam" id="PF26381"/>
    </source>
</evidence>
<reference evidence="6" key="1">
    <citation type="submission" date="2019-04" db="EMBL/GenBank/DDBJ databases">
        <title>Draft genome sequence of Pseudonocardiaceae bacterium SL3-2-4.</title>
        <authorList>
            <person name="Ningsih F."/>
            <person name="Yokota A."/>
            <person name="Sakai Y."/>
            <person name="Nanatani K."/>
            <person name="Yabe S."/>
            <person name="Oetari A."/>
            <person name="Sjamsuridzal W."/>
        </authorList>
    </citation>
    <scope>NUCLEOTIDE SEQUENCE [LARGE SCALE GENOMIC DNA]</scope>
    <source>
        <strain evidence="6">SL3-2-4</strain>
    </source>
</reference>
<name>A0A4D4JGM6_9PSEU</name>
<comment type="caution">
    <text evidence="5">The sequence shown here is derived from an EMBL/GenBank/DDBJ whole genome shotgun (WGS) entry which is preliminary data.</text>
</comment>
<feature type="domain" description="ATPase PglY 5th" evidence="3">
    <location>
        <begin position="851"/>
        <end position="948"/>
    </location>
</feature>
<dbReference type="SUPFAM" id="SSF52540">
    <property type="entry name" value="P-loop containing nucleoside triphosphate hydrolases"/>
    <property type="match status" value="1"/>
</dbReference>
<dbReference type="Pfam" id="PF26381">
    <property type="entry name" value="BREX_PglY_5th"/>
    <property type="match status" value="1"/>
</dbReference>
<organism evidence="5 6">
    <name type="scientific">Gandjariella thermophila</name>
    <dbReference type="NCBI Taxonomy" id="1931992"/>
    <lineage>
        <taxon>Bacteria</taxon>
        <taxon>Bacillati</taxon>
        <taxon>Actinomycetota</taxon>
        <taxon>Actinomycetes</taxon>
        <taxon>Pseudonocardiales</taxon>
        <taxon>Pseudonocardiaceae</taxon>
        <taxon>Gandjariella</taxon>
    </lineage>
</organism>
<dbReference type="RefSeq" id="WP_137816032.1">
    <property type="nucleotide sequence ID" value="NZ_BJFL01000033.1"/>
</dbReference>